<protein>
    <submittedName>
        <fullName evidence="3">Dehydrogenase</fullName>
    </submittedName>
</protein>
<dbReference type="InterPro" id="IPR002347">
    <property type="entry name" value="SDR_fam"/>
</dbReference>
<gene>
    <name evidence="3" type="ORF">SCLAV_3480</name>
</gene>
<organism evidence="3 4">
    <name type="scientific">Streptomyces clavuligerus</name>
    <dbReference type="NCBI Taxonomy" id="1901"/>
    <lineage>
        <taxon>Bacteria</taxon>
        <taxon>Bacillati</taxon>
        <taxon>Actinomycetota</taxon>
        <taxon>Actinomycetes</taxon>
        <taxon>Kitasatosporales</taxon>
        <taxon>Streptomycetaceae</taxon>
        <taxon>Streptomyces</taxon>
    </lineage>
</organism>
<dbReference type="InterPro" id="IPR036291">
    <property type="entry name" value="NAD(P)-bd_dom_sf"/>
</dbReference>
<dbReference type="STRING" id="1901.BB341_11290"/>
<dbReference type="FunFam" id="3.40.50.720:FF:000084">
    <property type="entry name" value="Short-chain dehydrogenase reductase"/>
    <property type="match status" value="1"/>
</dbReference>
<name>B5GNQ3_STRCL</name>
<accession>B5GNQ3</accession>
<dbReference type="OrthoDB" id="286404at2"/>
<dbReference type="PROSITE" id="PS00061">
    <property type="entry name" value="ADH_SHORT"/>
    <property type="match status" value="1"/>
</dbReference>
<dbReference type="SUPFAM" id="SSF51735">
    <property type="entry name" value="NAD(P)-binding Rossmann-fold domains"/>
    <property type="match status" value="1"/>
</dbReference>
<evidence type="ECO:0000313" key="4">
    <source>
        <dbReference type="Proteomes" id="UP000002357"/>
    </source>
</evidence>
<dbReference type="PANTHER" id="PTHR24321:SF8">
    <property type="entry name" value="ESTRADIOL 17-BETA-DEHYDROGENASE 8-RELATED"/>
    <property type="match status" value="1"/>
</dbReference>
<dbReference type="GeneID" id="93730013"/>
<reference evidence="3 4" key="1">
    <citation type="journal article" date="2010" name="Genome Biol. Evol.">
        <title>The sequence of a 1.8-mb bacterial linear plasmid reveals a rich evolutionary reservoir of secondary metabolic pathways.</title>
        <authorList>
            <person name="Medema M.H."/>
            <person name="Trefzer A."/>
            <person name="Kovalchuk A."/>
            <person name="van den Berg M."/>
            <person name="Mueller U."/>
            <person name="Heijne W."/>
            <person name="Wu L."/>
            <person name="Alam M.T."/>
            <person name="Ronning C.M."/>
            <person name="Nierman W.C."/>
            <person name="Bovenberg R.A.L."/>
            <person name="Breitling R."/>
            <person name="Takano E."/>
        </authorList>
    </citation>
    <scope>NUCLEOTIDE SEQUENCE [LARGE SCALE GENOMIC DNA]</scope>
    <source>
        <strain evidence="4">ATCC 27064 / DSM 738 / JCM 4710 / NBRC 13307 / NCIMB 12785 / NRRL 3585 / VKM Ac-602</strain>
    </source>
</reference>
<dbReference type="eggNOG" id="COG1028">
    <property type="taxonomic scope" value="Bacteria"/>
</dbReference>
<dbReference type="PRINTS" id="PR00081">
    <property type="entry name" value="GDHRDH"/>
</dbReference>
<dbReference type="AlphaFoldDB" id="B5GNQ3"/>
<dbReference type="Pfam" id="PF13561">
    <property type="entry name" value="adh_short_C2"/>
    <property type="match status" value="1"/>
</dbReference>
<proteinExistence type="inferred from homology"/>
<evidence type="ECO:0000256" key="2">
    <source>
        <dbReference type="ARBA" id="ARBA00023002"/>
    </source>
</evidence>
<evidence type="ECO:0000313" key="3">
    <source>
        <dbReference type="EMBL" id="EFG08552.1"/>
    </source>
</evidence>
<dbReference type="RefSeq" id="WP_003953299.1">
    <property type="nucleotide sequence ID" value="NZ_CM000913.1"/>
</dbReference>
<dbReference type="KEGG" id="sclf:BB341_11290"/>
<dbReference type="GO" id="GO:0016491">
    <property type="term" value="F:oxidoreductase activity"/>
    <property type="evidence" value="ECO:0007669"/>
    <property type="project" value="UniProtKB-KW"/>
</dbReference>
<evidence type="ECO:0000256" key="1">
    <source>
        <dbReference type="ARBA" id="ARBA00006484"/>
    </source>
</evidence>
<dbReference type="InterPro" id="IPR020904">
    <property type="entry name" value="Sc_DH/Rdtase_CS"/>
</dbReference>
<dbReference type="Proteomes" id="UP000002357">
    <property type="component" value="Chromosome"/>
</dbReference>
<keyword evidence="4" id="KW-1185">Reference proteome</keyword>
<comment type="similarity">
    <text evidence="1">Belongs to the short-chain dehydrogenases/reductases (SDR) family.</text>
</comment>
<sequence length="267" mass="27435">MSSSARGKLAGRVVLITGAARGQGEQQARLFAAEGASVVLGDILDEAGGAVAGELGESAVYTRLDVGREEDWSAAVALAKERFGRVDGLINNAGVTSRGTLLDTSPAEYESIIRVNQTGTFLGMRAVAPEIAAAGGGTIVNIASILSLTGMAENGPYVASKHAILGLTRVAALELASQGIRVNAVCPGWVDTPMADPVNWDPDTASYPESARAAMGEVVRRTVPLGRVSQPVEMARIALFLSCEDSSYITGQSIVADGGLLAGAPQP</sequence>
<dbReference type="Gene3D" id="3.40.50.720">
    <property type="entry name" value="NAD(P)-binding Rossmann-like Domain"/>
    <property type="match status" value="1"/>
</dbReference>
<dbReference type="PRINTS" id="PR00080">
    <property type="entry name" value="SDRFAMILY"/>
</dbReference>
<keyword evidence="2" id="KW-0560">Oxidoreductase</keyword>
<dbReference type="PANTHER" id="PTHR24321">
    <property type="entry name" value="DEHYDROGENASES, SHORT CHAIN"/>
    <property type="match status" value="1"/>
</dbReference>
<dbReference type="EMBL" id="CM000913">
    <property type="protein sequence ID" value="EFG08552.1"/>
    <property type="molecule type" value="Genomic_DNA"/>
</dbReference>